<dbReference type="Pfam" id="PF12694">
    <property type="entry name" value="cpYpsA"/>
    <property type="match status" value="1"/>
</dbReference>
<dbReference type="EMBL" id="JANUCT010000022">
    <property type="protein sequence ID" value="MCS3904432.1"/>
    <property type="molecule type" value="Genomic_DNA"/>
</dbReference>
<gene>
    <name evidence="1" type="ORF">J2T55_002468</name>
</gene>
<sequence length="151" mass="16705">MTVDKIVSGGQTGVDRAALDAALSLDITHGGWCPQGRRAEDGIIATQYRLRETPSSDYLQRTEWNVRDSDATLILTRGEVEGGTAATAQYAGRHEKPLLIVDLMSEPPVETARQWLSQNRIRTLNIAGPRASKQPAIYRQTLDYLLELLQS</sequence>
<reference evidence="1" key="1">
    <citation type="submission" date="2022-08" db="EMBL/GenBank/DDBJ databases">
        <title>Genomic Encyclopedia of Type Strains, Phase III (KMG-III): the genomes of soil and plant-associated and newly described type strains.</title>
        <authorList>
            <person name="Whitman W."/>
        </authorList>
    </citation>
    <scope>NUCLEOTIDE SEQUENCE</scope>
    <source>
        <strain evidence="1">HMT 1</strain>
    </source>
</reference>
<dbReference type="InterPro" id="IPR024755">
    <property type="entry name" value="cpYpsA"/>
</dbReference>
<accession>A0AAE3HND8</accession>
<evidence type="ECO:0000313" key="1">
    <source>
        <dbReference type="EMBL" id="MCS3904432.1"/>
    </source>
</evidence>
<dbReference type="AlphaFoldDB" id="A0AAE3HND8"/>
<organism evidence="1 2">
    <name type="scientific">Methylohalomonas lacus</name>
    <dbReference type="NCBI Taxonomy" id="398773"/>
    <lineage>
        <taxon>Bacteria</taxon>
        <taxon>Pseudomonadati</taxon>
        <taxon>Pseudomonadota</taxon>
        <taxon>Gammaproteobacteria</taxon>
        <taxon>Methylohalomonadales</taxon>
        <taxon>Methylohalomonadaceae</taxon>
        <taxon>Methylohalomonas</taxon>
    </lineage>
</organism>
<name>A0AAE3HND8_9GAMM</name>
<evidence type="ECO:0000313" key="2">
    <source>
        <dbReference type="Proteomes" id="UP001204445"/>
    </source>
</evidence>
<proteinExistence type="predicted"/>
<dbReference type="Gene3D" id="3.40.50.450">
    <property type="match status" value="1"/>
</dbReference>
<comment type="caution">
    <text evidence="1">The sequence shown here is derived from an EMBL/GenBank/DDBJ whole genome shotgun (WGS) entry which is preliminary data.</text>
</comment>
<dbReference type="RefSeq" id="WP_259057350.1">
    <property type="nucleotide sequence ID" value="NZ_JANUCT010000022.1"/>
</dbReference>
<dbReference type="Proteomes" id="UP001204445">
    <property type="component" value="Unassembled WGS sequence"/>
</dbReference>
<protein>
    <submittedName>
        <fullName evidence="1">Rossmann fold nucleotide-binding protein DprA/Smf involved in DNA uptake</fullName>
    </submittedName>
</protein>
<keyword evidence="2" id="KW-1185">Reference proteome</keyword>
<dbReference type="SUPFAM" id="SSF102405">
    <property type="entry name" value="MCP/YpsA-like"/>
    <property type="match status" value="1"/>
</dbReference>